<accession>A0A6N8G3W9</accession>
<evidence type="ECO:0000313" key="2">
    <source>
        <dbReference type="Proteomes" id="UP000441797"/>
    </source>
</evidence>
<keyword evidence="2" id="KW-1185">Reference proteome</keyword>
<organism evidence="1 2">
    <name type="scientific">Gloeocapsopsis dulcis AAB1 = 1H9</name>
    <dbReference type="NCBI Taxonomy" id="1433147"/>
    <lineage>
        <taxon>Bacteria</taxon>
        <taxon>Bacillati</taxon>
        <taxon>Cyanobacteriota</taxon>
        <taxon>Cyanophyceae</taxon>
        <taxon>Oscillatoriophycideae</taxon>
        <taxon>Chroococcales</taxon>
        <taxon>Chroococcaceae</taxon>
        <taxon>Gloeocapsopsis</taxon>
        <taxon>Gloeocapsopsis dulcis</taxon>
    </lineage>
</organism>
<proteinExistence type="predicted"/>
<reference evidence="1 2" key="1">
    <citation type="journal article" date="2019" name="Front. Microbiol.">
        <title>Genomic Features for Desiccation Tolerance and Sugar Biosynthesis in the Extremophile Gloeocapsopsis sp. UTEX B3054.</title>
        <authorList>
            <person name="Urrejola C."/>
            <person name="Alcorta J."/>
            <person name="Salas L."/>
            <person name="Vasquez M."/>
            <person name="Polz M.F."/>
            <person name="Vicuna R."/>
            <person name="Diez B."/>
        </authorList>
    </citation>
    <scope>NUCLEOTIDE SEQUENCE [LARGE SCALE GENOMIC DNA]</scope>
    <source>
        <strain evidence="1 2">1H9</strain>
    </source>
</reference>
<gene>
    <name evidence="1" type="ORF">BWI75_24965</name>
</gene>
<protein>
    <submittedName>
        <fullName evidence="1">Uncharacterized protein</fullName>
    </submittedName>
</protein>
<comment type="caution">
    <text evidence="1">The sequence shown here is derived from an EMBL/GenBank/DDBJ whole genome shotgun (WGS) entry which is preliminary data.</text>
</comment>
<dbReference type="AlphaFoldDB" id="A0A6N8G3W9"/>
<name>A0A6N8G3W9_9CHRO</name>
<evidence type="ECO:0000313" key="1">
    <source>
        <dbReference type="EMBL" id="MUL39432.1"/>
    </source>
</evidence>
<dbReference type="EMBL" id="NAPY01000081">
    <property type="protein sequence ID" value="MUL39432.1"/>
    <property type="molecule type" value="Genomic_DNA"/>
</dbReference>
<sequence>MNLLRLILIPGYLNLTYNILTVLELAAKVLGTTVVDKFRELGHACDSDGSELKLDEPCARKTNAG</sequence>
<dbReference type="Proteomes" id="UP000441797">
    <property type="component" value="Unassembled WGS sequence"/>
</dbReference>